<protein>
    <recommendedName>
        <fullName evidence="1">Mannosyl-glycoprotein endo-beta-N-acetylglucosamidase-like domain-containing protein</fullName>
    </recommendedName>
</protein>
<dbReference type="Proteomes" id="UP000594028">
    <property type="component" value="Segment"/>
</dbReference>
<proteinExistence type="predicted"/>
<accession>A0A7M1RT84</accession>
<keyword evidence="3" id="KW-1185">Reference proteome</keyword>
<reference evidence="2 3" key="1">
    <citation type="submission" date="2020-07" db="EMBL/GenBank/DDBJ databases">
        <title>Taxonomic proposal: Crassvirales, a new order of highly abundant and diverse bacterial viruses.</title>
        <authorList>
            <person name="Shkoporov A.N."/>
            <person name="Stockdale S.R."/>
            <person name="Guerin E."/>
            <person name="Ross R.P."/>
            <person name="Hill C."/>
        </authorList>
    </citation>
    <scope>NUCLEOTIDE SEQUENCE [LARGE SCALE GENOMIC DNA]</scope>
</reference>
<dbReference type="Pfam" id="PF01832">
    <property type="entry name" value="Glucosaminidase"/>
    <property type="match status" value="1"/>
</dbReference>
<sequence>MKDTKDFQERYNRWKNGERYWDIRGVELPKYDTGKTSTEKKNDFYSWMDKLADKKAQDWTKAPMKPLDPVLVEMLMLNDPTYNYWTFYNLQPFMAERMLQADSDAHFTDIAKTMYHPTFSDESIFSGNVSDFNPLGIIGGHWNKVGTEYTPSASLLLNYFNYNVTRDYLDRNEDHPVKINLPEYLTGKNGKNTMNSFITDIGPLVYQGLKSRGIKNPNAYDYMMRQLAMESGYGGTRYRNSHNYGGVMSKGKLKQFESDQLFVDYYLNLMNNKYRDAVSAKDLRQYAELLGKLGYYNGPTTQQYYDKLNGLKTYGRLLLNDLDKNRSIYEQNYGIQVNPQTNKASFIQPIPIEQLPVQIPLTKPQDLKILTVPINQIKIPNLNFK</sequence>
<dbReference type="GeneID" id="65131798"/>
<dbReference type="InterPro" id="IPR002901">
    <property type="entry name" value="MGlyc_endo_b_GlcNAc-like_dom"/>
</dbReference>
<evidence type="ECO:0000259" key="1">
    <source>
        <dbReference type="Pfam" id="PF01832"/>
    </source>
</evidence>
<dbReference type="EMBL" id="MT774408">
    <property type="protein sequence ID" value="QOR57645.1"/>
    <property type="molecule type" value="Genomic_DNA"/>
</dbReference>
<evidence type="ECO:0000313" key="3">
    <source>
        <dbReference type="Proteomes" id="UP000594028"/>
    </source>
</evidence>
<dbReference type="GO" id="GO:0004040">
    <property type="term" value="F:amidase activity"/>
    <property type="evidence" value="ECO:0007669"/>
    <property type="project" value="InterPro"/>
</dbReference>
<feature type="domain" description="Mannosyl-glycoprotein endo-beta-N-acetylglucosamidase-like" evidence="1">
    <location>
        <begin position="221"/>
        <end position="311"/>
    </location>
</feature>
<evidence type="ECO:0000313" key="2">
    <source>
        <dbReference type="EMBL" id="QOR57645.1"/>
    </source>
</evidence>
<name>A0A7M1RT84_9CAUD</name>
<organism evidence="2 3">
    <name type="scientific">uncultured phage cr130_1</name>
    <dbReference type="NCBI Taxonomy" id="2772092"/>
    <lineage>
        <taxon>Viruses</taxon>
        <taxon>Duplodnaviria</taxon>
        <taxon>Heunggongvirae</taxon>
        <taxon>Uroviricota</taxon>
        <taxon>Caudoviricetes</taxon>
        <taxon>Crassvirales</taxon>
        <taxon>Suoliviridae</taxon>
        <taxon>Oafivirinae</taxon>
        <taxon>Chuhaivirus</taxon>
        <taxon>Chuhaivirus simiae</taxon>
    </lineage>
</organism>
<dbReference type="RefSeq" id="YP_010113285.1">
    <property type="nucleotide sequence ID" value="NC_055901.1"/>
</dbReference>
<dbReference type="KEGG" id="vg:65131798"/>